<evidence type="ECO:0000313" key="6">
    <source>
        <dbReference type="Proteomes" id="UP000037510"/>
    </source>
</evidence>
<dbReference type="GO" id="GO:0005179">
    <property type="term" value="F:hormone activity"/>
    <property type="evidence" value="ECO:0007669"/>
    <property type="project" value="InterPro"/>
</dbReference>
<dbReference type="Pfam" id="PF00049">
    <property type="entry name" value="Insulin"/>
    <property type="match status" value="1"/>
</dbReference>
<evidence type="ECO:0000313" key="5">
    <source>
        <dbReference type="EMBL" id="KOB65059.1"/>
    </source>
</evidence>
<dbReference type="GO" id="GO:0005576">
    <property type="term" value="C:extracellular region"/>
    <property type="evidence" value="ECO:0007669"/>
    <property type="project" value="InterPro"/>
</dbReference>
<dbReference type="InterPro" id="IPR036438">
    <property type="entry name" value="Insulin-like_sf"/>
</dbReference>
<keyword evidence="6" id="KW-1185">Reference proteome</keyword>
<dbReference type="InterPro" id="IPR016179">
    <property type="entry name" value="Insulin-like"/>
</dbReference>
<feature type="domain" description="Insulin-like" evidence="4">
    <location>
        <begin position="25"/>
        <end position="95"/>
    </location>
</feature>
<keyword evidence="1" id="KW-0165">Cleavage on pair of basic residues</keyword>
<evidence type="ECO:0000256" key="3">
    <source>
        <dbReference type="SAM" id="SignalP"/>
    </source>
</evidence>
<organism evidence="5 6">
    <name type="scientific">Operophtera brumata</name>
    <name type="common">Winter moth</name>
    <name type="synonym">Phalaena brumata</name>
    <dbReference type="NCBI Taxonomy" id="104452"/>
    <lineage>
        <taxon>Eukaryota</taxon>
        <taxon>Metazoa</taxon>
        <taxon>Ecdysozoa</taxon>
        <taxon>Arthropoda</taxon>
        <taxon>Hexapoda</taxon>
        <taxon>Insecta</taxon>
        <taxon>Pterygota</taxon>
        <taxon>Neoptera</taxon>
        <taxon>Endopterygota</taxon>
        <taxon>Lepidoptera</taxon>
        <taxon>Glossata</taxon>
        <taxon>Ditrysia</taxon>
        <taxon>Geometroidea</taxon>
        <taxon>Geometridae</taxon>
        <taxon>Larentiinae</taxon>
        <taxon>Operophtera</taxon>
    </lineage>
</organism>
<dbReference type="SMART" id="SM00078">
    <property type="entry name" value="IlGF"/>
    <property type="match status" value="1"/>
</dbReference>
<name>A0A0L7KQ08_OPEBR</name>
<dbReference type="AlphaFoldDB" id="A0A0L7KQ08"/>
<evidence type="ECO:0000256" key="1">
    <source>
        <dbReference type="ARBA" id="ARBA00022685"/>
    </source>
</evidence>
<feature type="signal peptide" evidence="3">
    <location>
        <begin position="1"/>
        <end position="20"/>
    </location>
</feature>
<comment type="caution">
    <text evidence="5">The sequence shown here is derived from an EMBL/GenBank/DDBJ whole genome shotgun (WGS) entry which is preliminary data.</text>
</comment>
<dbReference type="Proteomes" id="UP000037510">
    <property type="component" value="Unassembled WGS sequence"/>
</dbReference>
<dbReference type="SUPFAM" id="SSF56994">
    <property type="entry name" value="Insulin-like"/>
    <property type="match status" value="1"/>
</dbReference>
<sequence>MKVQLMVAAVVLVLATEGATESRERVYCGRILANTLADWCDYGEEMPKRSGMNEVDNKYYSHAWLAPHMANAFSGSRGKRGVVTECCDKPCSLNKSIANIRLKLNTRMSTGILK</sequence>
<gene>
    <name evidence="5" type="ORF">OBRU01_23271</name>
</gene>
<proteinExistence type="predicted"/>
<keyword evidence="2 3" id="KW-0732">Signal</keyword>
<accession>A0A0L7KQ08</accession>
<protein>
    <submittedName>
        <fullName evidence="5">Insulin-like polypeptide 1</fullName>
    </submittedName>
</protein>
<evidence type="ECO:0000256" key="2">
    <source>
        <dbReference type="ARBA" id="ARBA00022729"/>
    </source>
</evidence>
<dbReference type="EMBL" id="JTDY01007633">
    <property type="protein sequence ID" value="KOB65059.1"/>
    <property type="molecule type" value="Genomic_DNA"/>
</dbReference>
<dbReference type="Gene3D" id="1.10.100.10">
    <property type="entry name" value="Insulin-like"/>
    <property type="match status" value="1"/>
</dbReference>
<reference evidence="5 6" key="1">
    <citation type="journal article" date="2015" name="Genome Biol. Evol.">
        <title>The genome of winter moth (Operophtera brumata) provides a genomic perspective on sexual dimorphism and phenology.</title>
        <authorList>
            <person name="Derks M.F."/>
            <person name="Smit S."/>
            <person name="Salis L."/>
            <person name="Schijlen E."/>
            <person name="Bossers A."/>
            <person name="Mateman C."/>
            <person name="Pijl A.S."/>
            <person name="de Ridder D."/>
            <person name="Groenen M.A."/>
            <person name="Visser M.E."/>
            <person name="Megens H.J."/>
        </authorList>
    </citation>
    <scope>NUCLEOTIDE SEQUENCE [LARGE SCALE GENOMIC DNA]</scope>
    <source>
        <strain evidence="5">WM2013NL</strain>
        <tissue evidence="5">Head and thorax</tissue>
    </source>
</reference>
<evidence type="ECO:0000259" key="4">
    <source>
        <dbReference type="SMART" id="SM00078"/>
    </source>
</evidence>
<feature type="chain" id="PRO_5005572698" evidence="3">
    <location>
        <begin position="21"/>
        <end position="114"/>
    </location>
</feature>